<feature type="domain" description="Integrase catalytic" evidence="1">
    <location>
        <begin position="6"/>
        <end position="165"/>
    </location>
</feature>
<dbReference type="PANTHER" id="PTHR37984:SF15">
    <property type="entry name" value="INTEGRASE CATALYTIC DOMAIN-CONTAINING PROTEIN"/>
    <property type="match status" value="1"/>
</dbReference>
<dbReference type="PANTHER" id="PTHR37984">
    <property type="entry name" value="PROTEIN CBG26694"/>
    <property type="match status" value="1"/>
</dbReference>
<evidence type="ECO:0000313" key="2">
    <source>
        <dbReference type="EMBL" id="MBY23992.1"/>
    </source>
</evidence>
<name>A0A2S2P3R7_SCHGA</name>
<accession>A0A2S2P3R7</accession>
<dbReference type="FunFam" id="3.30.420.10:FF:000032">
    <property type="entry name" value="Retrovirus-related Pol polyprotein from transposon 297-like Protein"/>
    <property type="match status" value="1"/>
</dbReference>
<dbReference type="GO" id="GO:0015074">
    <property type="term" value="P:DNA integration"/>
    <property type="evidence" value="ECO:0007669"/>
    <property type="project" value="InterPro"/>
</dbReference>
<proteinExistence type="predicted"/>
<protein>
    <submittedName>
        <fullName evidence="2">Retrovirus-related Pol polyprotein</fullName>
    </submittedName>
</protein>
<reference evidence="2" key="1">
    <citation type="submission" date="2018-04" db="EMBL/GenBank/DDBJ databases">
        <title>Transcriptome of Schizaphis graminum biotype I.</title>
        <authorList>
            <person name="Scully E.D."/>
            <person name="Geib S.M."/>
            <person name="Palmer N.A."/>
            <person name="Koch K."/>
            <person name="Bradshaw J."/>
            <person name="Heng-Moss T."/>
            <person name="Sarath G."/>
        </authorList>
    </citation>
    <scope>NUCLEOTIDE SEQUENCE</scope>
</reference>
<dbReference type="AlphaFoldDB" id="A0A2S2P3R7"/>
<dbReference type="Gene3D" id="3.30.420.10">
    <property type="entry name" value="Ribonuclease H-like superfamily/Ribonuclease H"/>
    <property type="match status" value="1"/>
</dbReference>
<dbReference type="Pfam" id="PF00665">
    <property type="entry name" value="rve"/>
    <property type="match status" value="1"/>
</dbReference>
<dbReference type="InterPro" id="IPR001584">
    <property type="entry name" value="Integrase_cat-core"/>
</dbReference>
<dbReference type="EMBL" id="GGMR01011373">
    <property type="protein sequence ID" value="MBY23992.1"/>
    <property type="molecule type" value="Transcribed_RNA"/>
</dbReference>
<sequence length="281" mass="32804">MIISTTAMEPFEKVFIDVVGPLPRTDNNNMYILTMQDDLTKFSIAVPMFNHEANTVAYHFVTSCVCLHGIPSMLVSDQGTEFLSRVLAEVCKLLKIKKCNTSPYHPQANGALERSHRTLGEYLRHFVDKDQMNWDTFIPYAMFVFNSSEHRSTGRQPYELMYGRKMNMPNSVTKPPEPRYNYEDYHIELKQKLQLSHQIARDRLLEQKQKTKEQYDQNQNPTNVHVGDRVLLKNNARKGKLSAKWLGPYEVIELKANENVTLQKDRRRVTVHKNLIRLFQE</sequence>
<dbReference type="GO" id="GO:0003676">
    <property type="term" value="F:nucleic acid binding"/>
    <property type="evidence" value="ECO:0007669"/>
    <property type="project" value="InterPro"/>
</dbReference>
<organism evidence="2">
    <name type="scientific">Schizaphis graminum</name>
    <name type="common">Green bug aphid</name>
    <dbReference type="NCBI Taxonomy" id="13262"/>
    <lineage>
        <taxon>Eukaryota</taxon>
        <taxon>Metazoa</taxon>
        <taxon>Ecdysozoa</taxon>
        <taxon>Arthropoda</taxon>
        <taxon>Hexapoda</taxon>
        <taxon>Insecta</taxon>
        <taxon>Pterygota</taxon>
        <taxon>Neoptera</taxon>
        <taxon>Paraneoptera</taxon>
        <taxon>Hemiptera</taxon>
        <taxon>Sternorrhyncha</taxon>
        <taxon>Aphidomorpha</taxon>
        <taxon>Aphidoidea</taxon>
        <taxon>Aphididae</taxon>
        <taxon>Aphidini</taxon>
        <taxon>Schizaphis</taxon>
    </lineage>
</organism>
<gene>
    <name evidence="2" type="primary">POL_37</name>
    <name evidence="2" type="ORF">g.171827</name>
</gene>
<dbReference type="SUPFAM" id="SSF53098">
    <property type="entry name" value="Ribonuclease H-like"/>
    <property type="match status" value="1"/>
</dbReference>
<dbReference type="InterPro" id="IPR012337">
    <property type="entry name" value="RNaseH-like_sf"/>
</dbReference>
<dbReference type="InterPro" id="IPR050951">
    <property type="entry name" value="Retrovirus_Pol_polyprotein"/>
</dbReference>
<evidence type="ECO:0000259" key="1">
    <source>
        <dbReference type="PROSITE" id="PS50994"/>
    </source>
</evidence>
<dbReference type="PROSITE" id="PS50994">
    <property type="entry name" value="INTEGRASE"/>
    <property type="match status" value="1"/>
</dbReference>
<dbReference type="InterPro" id="IPR036397">
    <property type="entry name" value="RNaseH_sf"/>
</dbReference>